<dbReference type="Gene3D" id="3.40.50.300">
    <property type="entry name" value="P-loop containing nucleotide triphosphate hydrolases"/>
    <property type="match status" value="1"/>
</dbReference>
<evidence type="ECO:0000256" key="2">
    <source>
        <dbReference type="ARBA" id="ARBA00022741"/>
    </source>
</evidence>
<reference evidence="7 8" key="1">
    <citation type="submission" date="2018-05" db="EMBL/GenBank/DDBJ databases">
        <title>Genomic Encyclopedia of Type Strains, Phase IV (KMG-IV): sequencing the most valuable type-strain genomes for metagenomic binning, comparative biology and taxonomic classification.</title>
        <authorList>
            <person name="Goeker M."/>
        </authorList>
    </citation>
    <scope>NUCLEOTIDE SEQUENCE [LARGE SCALE GENOMIC DNA]</scope>
    <source>
        <strain evidence="7 8">DSM 45480</strain>
    </source>
</reference>
<sequence>MIIDEVRRVLSLAVDAYRDQPRAAQFLRAQLDRLESPLRVAIAGRVKAGKSTLLNALVGDSLAPTDAGECTRVVTWYQDGRSPRVVMHPLSGNPVSLPVVRRDGALSVDLGGAAVSRLVVDWPAQSLRHTTLIDTPGIASLSAENSARAVRFLTPDDETPTEADAVIYLMKHLHSADASFLESFRDQGVARAAAVNTVAVISRADEIAGGRVDAMISARSIAARYRSAPELHGLAQNVVAVAGLVAMAGRTLTQAEFVALSTLAAEPRETIESSLLSADRFTSGSAERAALLRRFGVFGIRLSVTLIRQGVRSQAALADELVARSGLRELQRVLHTQFSERRELLKARSALLALDRVVRGSGGGRLAGEVERIFAGTHEFAELRLLSALRSGAVSLPRPMVAEAERLLGDSGIAPAVRLGLAPDAVAAEVRQTAFAALRRWQAHAENPMLGRKSADACRVLVRTCEGLLTRGR</sequence>
<dbReference type="GO" id="GO:0005525">
    <property type="term" value="F:GTP binding"/>
    <property type="evidence" value="ECO:0007669"/>
    <property type="project" value="UniProtKB-KW"/>
</dbReference>
<organism evidence="7 8">
    <name type="scientific">Lentzea atacamensis</name>
    <dbReference type="NCBI Taxonomy" id="531938"/>
    <lineage>
        <taxon>Bacteria</taxon>
        <taxon>Bacillati</taxon>
        <taxon>Actinomycetota</taxon>
        <taxon>Actinomycetes</taxon>
        <taxon>Pseudonocardiales</taxon>
        <taxon>Pseudonocardiaceae</taxon>
        <taxon>Lentzea</taxon>
    </lineage>
</organism>
<keyword evidence="2" id="KW-0547">Nucleotide-binding</keyword>
<dbReference type="GO" id="GO:0008053">
    <property type="term" value="P:mitochondrial fusion"/>
    <property type="evidence" value="ECO:0007669"/>
    <property type="project" value="TreeGrafter"/>
</dbReference>
<dbReference type="GO" id="GO:0016020">
    <property type="term" value="C:membrane"/>
    <property type="evidence" value="ECO:0007669"/>
    <property type="project" value="UniProtKB-SubCell"/>
</dbReference>
<name>A0A316I1L0_9PSEU</name>
<comment type="caution">
    <text evidence="7">The sequence shown here is derived from an EMBL/GenBank/DDBJ whole genome shotgun (WGS) entry which is preliminary data.</text>
</comment>
<evidence type="ECO:0000256" key="4">
    <source>
        <dbReference type="ARBA" id="ARBA00023134"/>
    </source>
</evidence>
<gene>
    <name evidence="7" type="ORF">C8D88_10444</name>
</gene>
<dbReference type="AlphaFoldDB" id="A0A316I1L0"/>
<dbReference type="RefSeq" id="WP_109636547.1">
    <property type="nucleotide sequence ID" value="NZ_QGHB01000004.1"/>
</dbReference>
<evidence type="ECO:0000256" key="3">
    <source>
        <dbReference type="ARBA" id="ARBA00022801"/>
    </source>
</evidence>
<proteinExistence type="predicted"/>
<keyword evidence="3" id="KW-0378">Hydrolase</keyword>
<evidence type="ECO:0000313" key="7">
    <source>
        <dbReference type="EMBL" id="PWK86883.1"/>
    </source>
</evidence>
<comment type="subcellular location">
    <subcellularLocation>
        <location evidence="1">Membrane</location>
    </subcellularLocation>
</comment>
<dbReference type="SUPFAM" id="SSF52540">
    <property type="entry name" value="P-loop containing nucleoside triphosphate hydrolases"/>
    <property type="match status" value="1"/>
</dbReference>
<dbReference type="InterPro" id="IPR045063">
    <property type="entry name" value="Dynamin_N"/>
</dbReference>
<dbReference type="InterPro" id="IPR027417">
    <property type="entry name" value="P-loop_NTPase"/>
</dbReference>
<dbReference type="PANTHER" id="PTHR10465">
    <property type="entry name" value="TRANSMEMBRANE GTPASE FZO1"/>
    <property type="match status" value="1"/>
</dbReference>
<accession>A0A316I1L0</accession>
<dbReference type="PANTHER" id="PTHR10465:SF0">
    <property type="entry name" value="SARCALUMENIN"/>
    <property type="match status" value="1"/>
</dbReference>
<dbReference type="InterPro" id="IPR027094">
    <property type="entry name" value="Mitofusin_fam"/>
</dbReference>
<keyword evidence="4" id="KW-0342">GTP-binding</keyword>
<evidence type="ECO:0000259" key="6">
    <source>
        <dbReference type="Pfam" id="PF00350"/>
    </source>
</evidence>
<evidence type="ECO:0000313" key="8">
    <source>
        <dbReference type="Proteomes" id="UP000246005"/>
    </source>
</evidence>
<dbReference type="EMBL" id="QGHB01000004">
    <property type="protein sequence ID" value="PWK86883.1"/>
    <property type="molecule type" value="Genomic_DNA"/>
</dbReference>
<dbReference type="Proteomes" id="UP000246005">
    <property type="component" value="Unassembled WGS sequence"/>
</dbReference>
<dbReference type="GO" id="GO:0003924">
    <property type="term" value="F:GTPase activity"/>
    <property type="evidence" value="ECO:0007669"/>
    <property type="project" value="InterPro"/>
</dbReference>
<dbReference type="Pfam" id="PF00350">
    <property type="entry name" value="Dynamin_N"/>
    <property type="match status" value="1"/>
</dbReference>
<feature type="domain" description="Dynamin N-terminal" evidence="6">
    <location>
        <begin position="40"/>
        <end position="84"/>
    </location>
</feature>
<evidence type="ECO:0000256" key="5">
    <source>
        <dbReference type="ARBA" id="ARBA00023136"/>
    </source>
</evidence>
<keyword evidence="5" id="KW-0472">Membrane</keyword>
<evidence type="ECO:0000256" key="1">
    <source>
        <dbReference type="ARBA" id="ARBA00004370"/>
    </source>
</evidence>
<protein>
    <submittedName>
        <fullName evidence="7">50S ribosome-binding GTPase</fullName>
    </submittedName>
</protein>